<keyword evidence="2" id="KW-1017">Isopeptide bond</keyword>
<dbReference type="InterPro" id="IPR059120">
    <property type="entry name" value="Cullin-like_AB"/>
</dbReference>
<dbReference type="InterPro" id="IPR016157">
    <property type="entry name" value="Cullin_CS"/>
</dbReference>
<accession>A0A0H5R8J1</accession>
<dbReference type="InterPro" id="IPR016159">
    <property type="entry name" value="Cullin_repeat-like_dom_sf"/>
</dbReference>
<dbReference type="PROSITE" id="PS50069">
    <property type="entry name" value="CULLIN_2"/>
    <property type="match status" value="1"/>
</dbReference>
<dbReference type="GO" id="GO:0006511">
    <property type="term" value="P:ubiquitin-dependent protein catabolic process"/>
    <property type="evidence" value="ECO:0007669"/>
    <property type="project" value="InterPro"/>
</dbReference>
<evidence type="ECO:0000256" key="3">
    <source>
        <dbReference type="ARBA" id="ARBA00022843"/>
    </source>
</evidence>
<evidence type="ECO:0000313" key="7">
    <source>
        <dbReference type="EMBL" id="CRZ10121.1"/>
    </source>
</evidence>
<evidence type="ECO:0000256" key="5">
    <source>
        <dbReference type="RuleBase" id="RU003829"/>
    </source>
</evidence>
<dbReference type="Gene3D" id="3.30.230.130">
    <property type="entry name" value="Cullin, Chain C, Domain 2"/>
    <property type="match status" value="1"/>
</dbReference>
<dbReference type="Gene3D" id="1.10.10.10">
    <property type="entry name" value="Winged helix-like DNA-binding domain superfamily/Winged helix DNA-binding domain"/>
    <property type="match status" value="1"/>
</dbReference>
<dbReference type="SMART" id="SM00884">
    <property type="entry name" value="Cullin_Nedd8"/>
    <property type="match status" value="1"/>
</dbReference>
<dbReference type="InterPro" id="IPR001373">
    <property type="entry name" value="Cullin_N"/>
</dbReference>
<dbReference type="InterPro" id="IPR036390">
    <property type="entry name" value="WH_DNA-bd_sf"/>
</dbReference>
<feature type="domain" description="Cullin family profile" evidence="6">
    <location>
        <begin position="379"/>
        <end position="605"/>
    </location>
</feature>
<dbReference type="SMART" id="SM00182">
    <property type="entry name" value="CULLIN"/>
    <property type="match status" value="1"/>
</dbReference>
<dbReference type="InterPro" id="IPR016158">
    <property type="entry name" value="Cullin_homology"/>
</dbReference>
<dbReference type="InterPro" id="IPR019559">
    <property type="entry name" value="Cullin_neddylation_domain"/>
</dbReference>
<dbReference type="FunFam" id="1.20.1310.10:FF:000002">
    <property type="entry name" value="cullin-3 isoform X1"/>
    <property type="match status" value="1"/>
</dbReference>
<organism evidence="7">
    <name type="scientific">Spongospora subterranea</name>
    <dbReference type="NCBI Taxonomy" id="70186"/>
    <lineage>
        <taxon>Eukaryota</taxon>
        <taxon>Sar</taxon>
        <taxon>Rhizaria</taxon>
        <taxon>Endomyxa</taxon>
        <taxon>Phytomyxea</taxon>
        <taxon>Plasmodiophorida</taxon>
        <taxon>Plasmodiophoridae</taxon>
        <taxon>Spongospora</taxon>
    </lineage>
</organism>
<dbReference type="SUPFAM" id="SSF74788">
    <property type="entry name" value="Cullin repeat-like"/>
    <property type="match status" value="1"/>
</dbReference>
<dbReference type="FunFam" id="1.10.10.10:FF:000014">
    <property type="entry name" value="Cullin 1"/>
    <property type="match status" value="1"/>
</dbReference>
<dbReference type="PROSITE" id="PS01256">
    <property type="entry name" value="CULLIN_1"/>
    <property type="match status" value="1"/>
</dbReference>
<dbReference type="Pfam" id="PF10557">
    <property type="entry name" value="Cullin_Nedd8"/>
    <property type="match status" value="1"/>
</dbReference>
<reference evidence="7" key="1">
    <citation type="submission" date="2015-04" db="EMBL/GenBank/DDBJ databases">
        <title>The genome sequence of the plant pathogenic Rhizarian Plasmodiophora brassicae reveals insights in its biotrophic life cycle and the origin of chitin synthesis.</title>
        <authorList>
            <person name="Schwelm A."/>
            <person name="Fogelqvist J."/>
            <person name="Knaust A."/>
            <person name="Julke S."/>
            <person name="Lilja T."/>
            <person name="Dhandapani V."/>
            <person name="Bonilla-Rosso G."/>
            <person name="Karlsson M."/>
            <person name="Shevchenko A."/>
            <person name="Choi S.R."/>
            <person name="Kim H.G."/>
            <person name="Park J.Y."/>
            <person name="Lim Y.P."/>
            <person name="Ludwig-Muller J."/>
            <person name="Dixelius C."/>
        </authorList>
    </citation>
    <scope>NUCLEOTIDE SEQUENCE</scope>
    <source>
        <tissue evidence="7">Potato root galls</tissue>
    </source>
</reference>
<dbReference type="SUPFAM" id="SSF46785">
    <property type="entry name" value="Winged helix' DNA-binding domain"/>
    <property type="match status" value="1"/>
</dbReference>
<name>A0A0H5R8J1_9EUKA</name>
<dbReference type="InterPro" id="IPR036317">
    <property type="entry name" value="Cullin_homology_sf"/>
</dbReference>
<sequence>MAATGSQGNAFVFTNSDMPLEQAQNVWTGLRKGINQIQEGNASSLRYEELYRNAYTLVLHKHGSLLHDGVVQTIQEKLDVIAESDIDPASDDQLVRILVSKWDKHKLTMTMIRDVLMYMDKTFCEREGRLQIFHMGVNLFRKTIIMRPACKDRLQSILLRSIECERHSETIDQDLIKHCLSMLVECGNCPPEYLNLYEQLFETVFLEETRQFYKKESAEFISQNTVPDYLKKIEQRLIEEDARADHYLHCDTKSRLLIVCHEELISQCAQTLAENPNTGCQNMFEQYQIADLRRMYSLFKRVPSALGFISDCMKVVVRNAGVQAVHDQDNKKDPHKFVQSCLDLRSKFFTIVQNAFDDDRTFAKCLKDAFEHFINLNSRAAQYLALYIDGMLKKGLRWMSEDEVECKLEEVVTIFRYITDKDVFEEFYKLHLAHRLLTNTHISNDVEKTIIAKLKAECGHQFTSKLEGMFKNIELSHEVNEGYQAWPAATWANKQIFVNVLTSGFWPFSETPECKLPACVEASCTLFGAYYKSKHSGHKIAWQTSLGIAELNVCFRTTRKELIVHTYQMCILMLFNDTDSLTYAEIQSLTCIPSADLQRHLLSLAHPKVRVLLKSPNTKVIGSDHVFSFNMNYTSCLYRVRIPLLQANTSESQNGENQSSADIPEAVAEARKNRVDASIVRILKARRTIEHSLLIAEVHKQLQTKFKAEPSLIKRRIEALIEREYLERDKDDRRTYHYLA</sequence>
<comment type="similarity">
    <text evidence="1 4 5">Belongs to the cullin family.</text>
</comment>
<dbReference type="Pfam" id="PF26557">
    <property type="entry name" value="Cullin_AB"/>
    <property type="match status" value="1"/>
</dbReference>
<evidence type="ECO:0000259" key="6">
    <source>
        <dbReference type="PROSITE" id="PS50069"/>
    </source>
</evidence>
<keyword evidence="3" id="KW-0832">Ubl conjugation</keyword>
<dbReference type="InterPro" id="IPR045093">
    <property type="entry name" value="Cullin"/>
</dbReference>
<dbReference type="AlphaFoldDB" id="A0A0H5R8J1"/>
<evidence type="ECO:0000256" key="2">
    <source>
        <dbReference type="ARBA" id="ARBA00022499"/>
    </source>
</evidence>
<dbReference type="Gene3D" id="1.20.1310.10">
    <property type="entry name" value="Cullin Repeats"/>
    <property type="match status" value="4"/>
</dbReference>
<dbReference type="FunFam" id="1.20.1310.10:FF:000001">
    <property type="entry name" value="Cullin 3"/>
    <property type="match status" value="1"/>
</dbReference>
<dbReference type="Pfam" id="PF00888">
    <property type="entry name" value="Cullin"/>
    <property type="match status" value="1"/>
</dbReference>
<dbReference type="EMBL" id="HACM01009679">
    <property type="protein sequence ID" value="CRZ10121.1"/>
    <property type="molecule type" value="Transcribed_RNA"/>
</dbReference>
<evidence type="ECO:0000256" key="4">
    <source>
        <dbReference type="PROSITE-ProRule" id="PRU00330"/>
    </source>
</evidence>
<protein>
    <recommendedName>
        <fullName evidence="6">Cullin family profile domain-containing protein</fullName>
    </recommendedName>
</protein>
<dbReference type="GO" id="GO:0031461">
    <property type="term" value="C:cullin-RING ubiquitin ligase complex"/>
    <property type="evidence" value="ECO:0007669"/>
    <property type="project" value="InterPro"/>
</dbReference>
<dbReference type="SUPFAM" id="SSF75632">
    <property type="entry name" value="Cullin homology domain"/>
    <property type="match status" value="1"/>
</dbReference>
<dbReference type="InterPro" id="IPR036388">
    <property type="entry name" value="WH-like_DNA-bd_sf"/>
</dbReference>
<dbReference type="PANTHER" id="PTHR11932">
    <property type="entry name" value="CULLIN"/>
    <property type="match status" value="1"/>
</dbReference>
<evidence type="ECO:0000256" key="1">
    <source>
        <dbReference type="ARBA" id="ARBA00006019"/>
    </source>
</evidence>
<proteinExistence type="inferred from homology"/>
<dbReference type="GO" id="GO:0031625">
    <property type="term" value="F:ubiquitin protein ligase binding"/>
    <property type="evidence" value="ECO:0007669"/>
    <property type="project" value="InterPro"/>
</dbReference>